<protein>
    <submittedName>
        <fullName evidence="2">Uncharacterized protein</fullName>
    </submittedName>
</protein>
<feature type="non-terminal residue" evidence="2">
    <location>
        <position position="76"/>
    </location>
</feature>
<accession>A0A8J9V864</accession>
<name>A0A8J9V864_9NEOP</name>
<keyword evidence="3" id="KW-1185">Reference proteome</keyword>
<evidence type="ECO:0000313" key="3">
    <source>
        <dbReference type="Proteomes" id="UP000838878"/>
    </source>
</evidence>
<dbReference type="Proteomes" id="UP000838878">
    <property type="component" value="Chromosome 11"/>
</dbReference>
<organism evidence="2 3">
    <name type="scientific">Brenthis ino</name>
    <name type="common">lesser marbled fritillary</name>
    <dbReference type="NCBI Taxonomy" id="405034"/>
    <lineage>
        <taxon>Eukaryota</taxon>
        <taxon>Metazoa</taxon>
        <taxon>Ecdysozoa</taxon>
        <taxon>Arthropoda</taxon>
        <taxon>Hexapoda</taxon>
        <taxon>Insecta</taxon>
        <taxon>Pterygota</taxon>
        <taxon>Neoptera</taxon>
        <taxon>Endopterygota</taxon>
        <taxon>Lepidoptera</taxon>
        <taxon>Glossata</taxon>
        <taxon>Ditrysia</taxon>
        <taxon>Papilionoidea</taxon>
        <taxon>Nymphalidae</taxon>
        <taxon>Heliconiinae</taxon>
        <taxon>Argynnini</taxon>
        <taxon>Brenthis</taxon>
    </lineage>
</organism>
<evidence type="ECO:0000256" key="1">
    <source>
        <dbReference type="SAM" id="SignalP"/>
    </source>
</evidence>
<feature type="signal peptide" evidence="1">
    <location>
        <begin position="1"/>
        <end position="21"/>
    </location>
</feature>
<evidence type="ECO:0000313" key="2">
    <source>
        <dbReference type="EMBL" id="CAH0717128.1"/>
    </source>
</evidence>
<proteinExistence type="predicted"/>
<dbReference type="AlphaFoldDB" id="A0A8J9V864"/>
<reference evidence="2" key="1">
    <citation type="submission" date="2021-12" db="EMBL/GenBank/DDBJ databases">
        <authorList>
            <person name="Martin H S."/>
        </authorList>
    </citation>
    <scope>NUCLEOTIDE SEQUENCE</scope>
</reference>
<dbReference type="EMBL" id="OV170231">
    <property type="protein sequence ID" value="CAH0717128.1"/>
    <property type="molecule type" value="Genomic_DNA"/>
</dbReference>
<gene>
    <name evidence="2" type="ORF">BINO364_LOCUS3767</name>
</gene>
<sequence length="76" mass="8246">MGTATLLLLLTFVLMMEIVSSHWFGRYGYPYPPPVVVGGFGGFGGYGGYGRGFGGYGGFYRNVLFGPPPPPPLFYR</sequence>
<feature type="chain" id="PRO_5035457824" evidence="1">
    <location>
        <begin position="22"/>
        <end position="76"/>
    </location>
</feature>
<keyword evidence="1" id="KW-0732">Signal</keyword>